<sequence>MEEKVCIFLLVLFFSHQVVTGNHHVSCPTPPIEAEEGAEENKRVGAIVGGVLGALFALVLILIGVLVKRGKLQIRKKTPNTFELEKLRTRATEGDDHLNRASGNGSGNLLHEVLINRLKLGFARSRFLSGNYHVFCPTQQIKEQKGGVAKLQCHVDPSVNLEDYILYCTRADLNDEAVASLRYGKFDADPQMDQYRNTTTLTYDPISRNLTLLIFPLTLFHSGQYRCLAPKLTDSGTITLTV</sequence>
<evidence type="ECO:0000256" key="1">
    <source>
        <dbReference type="ARBA" id="ARBA00004370"/>
    </source>
</evidence>
<dbReference type="InterPro" id="IPR050504">
    <property type="entry name" value="IgSF_BTN/MOG"/>
</dbReference>
<dbReference type="EMBL" id="BRZM01002188">
    <property type="protein sequence ID" value="GLD74372.1"/>
    <property type="molecule type" value="Genomic_DNA"/>
</dbReference>
<evidence type="ECO:0008006" key="8">
    <source>
        <dbReference type="Google" id="ProtNLM"/>
    </source>
</evidence>
<evidence type="ECO:0000256" key="3">
    <source>
        <dbReference type="ARBA" id="ARBA00023319"/>
    </source>
</evidence>
<dbReference type="AlphaFoldDB" id="A0AAD3RMX3"/>
<keyword evidence="4" id="KW-1133">Transmembrane helix</keyword>
<feature type="chain" id="PRO_5042186138" description="Ig-like domain-containing protein" evidence="5">
    <location>
        <begin position="22"/>
        <end position="242"/>
    </location>
</feature>
<feature type="non-terminal residue" evidence="6">
    <location>
        <position position="1"/>
    </location>
</feature>
<keyword evidence="4" id="KW-0812">Transmembrane</keyword>
<protein>
    <recommendedName>
        <fullName evidence="8">Ig-like domain-containing protein</fullName>
    </recommendedName>
</protein>
<dbReference type="GO" id="GO:0001817">
    <property type="term" value="P:regulation of cytokine production"/>
    <property type="evidence" value="ECO:0007669"/>
    <property type="project" value="TreeGrafter"/>
</dbReference>
<dbReference type="Proteomes" id="UP001279410">
    <property type="component" value="Unassembled WGS sequence"/>
</dbReference>
<dbReference type="InterPro" id="IPR036179">
    <property type="entry name" value="Ig-like_dom_sf"/>
</dbReference>
<comment type="subcellular location">
    <subcellularLocation>
        <location evidence="1">Membrane</location>
    </subcellularLocation>
</comment>
<dbReference type="GO" id="GO:0009897">
    <property type="term" value="C:external side of plasma membrane"/>
    <property type="evidence" value="ECO:0007669"/>
    <property type="project" value="TreeGrafter"/>
</dbReference>
<proteinExistence type="predicted"/>
<reference evidence="6" key="1">
    <citation type="submission" date="2022-08" db="EMBL/GenBank/DDBJ databases">
        <title>Genome sequencing of akame (Lates japonicus).</title>
        <authorList>
            <person name="Hashiguchi Y."/>
            <person name="Takahashi H."/>
        </authorList>
    </citation>
    <scope>NUCLEOTIDE SEQUENCE</scope>
    <source>
        <strain evidence="6">Kochi</strain>
    </source>
</reference>
<keyword evidence="3" id="KW-0393">Immunoglobulin domain</keyword>
<evidence type="ECO:0000313" key="6">
    <source>
        <dbReference type="EMBL" id="GLD74372.1"/>
    </source>
</evidence>
<dbReference type="SUPFAM" id="SSF48726">
    <property type="entry name" value="Immunoglobulin"/>
    <property type="match status" value="1"/>
</dbReference>
<evidence type="ECO:0000256" key="5">
    <source>
        <dbReference type="SAM" id="SignalP"/>
    </source>
</evidence>
<organism evidence="6 7">
    <name type="scientific">Lates japonicus</name>
    <name type="common">Japanese lates</name>
    <dbReference type="NCBI Taxonomy" id="270547"/>
    <lineage>
        <taxon>Eukaryota</taxon>
        <taxon>Metazoa</taxon>
        <taxon>Chordata</taxon>
        <taxon>Craniata</taxon>
        <taxon>Vertebrata</taxon>
        <taxon>Euteleostomi</taxon>
        <taxon>Actinopterygii</taxon>
        <taxon>Neopterygii</taxon>
        <taxon>Teleostei</taxon>
        <taxon>Neoteleostei</taxon>
        <taxon>Acanthomorphata</taxon>
        <taxon>Carangaria</taxon>
        <taxon>Carangaria incertae sedis</taxon>
        <taxon>Centropomidae</taxon>
        <taxon>Lates</taxon>
    </lineage>
</organism>
<keyword evidence="2 4" id="KW-0472">Membrane</keyword>
<name>A0AAD3RMX3_LATJO</name>
<dbReference type="InterPro" id="IPR013783">
    <property type="entry name" value="Ig-like_fold"/>
</dbReference>
<evidence type="ECO:0000313" key="7">
    <source>
        <dbReference type="Proteomes" id="UP001279410"/>
    </source>
</evidence>
<keyword evidence="5" id="KW-0732">Signal</keyword>
<evidence type="ECO:0000256" key="4">
    <source>
        <dbReference type="SAM" id="Phobius"/>
    </source>
</evidence>
<dbReference type="GO" id="GO:0005102">
    <property type="term" value="F:signaling receptor binding"/>
    <property type="evidence" value="ECO:0007669"/>
    <property type="project" value="TreeGrafter"/>
</dbReference>
<evidence type="ECO:0000256" key="2">
    <source>
        <dbReference type="ARBA" id="ARBA00023136"/>
    </source>
</evidence>
<accession>A0AAD3RMX3</accession>
<dbReference type="Gene3D" id="2.60.40.10">
    <property type="entry name" value="Immunoglobulins"/>
    <property type="match status" value="1"/>
</dbReference>
<gene>
    <name evidence="6" type="ORF">AKAME5_002570100</name>
</gene>
<feature type="signal peptide" evidence="5">
    <location>
        <begin position="1"/>
        <end position="21"/>
    </location>
</feature>
<dbReference type="PANTHER" id="PTHR24100">
    <property type="entry name" value="BUTYROPHILIN"/>
    <property type="match status" value="1"/>
</dbReference>
<keyword evidence="7" id="KW-1185">Reference proteome</keyword>
<dbReference type="GO" id="GO:0050852">
    <property type="term" value="P:T cell receptor signaling pathway"/>
    <property type="evidence" value="ECO:0007669"/>
    <property type="project" value="TreeGrafter"/>
</dbReference>
<feature type="transmembrane region" description="Helical" evidence="4">
    <location>
        <begin position="44"/>
        <end position="67"/>
    </location>
</feature>
<dbReference type="PANTHER" id="PTHR24100:SF151">
    <property type="entry name" value="ICOS LIGAND"/>
    <property type="match status" value="1"/>
</dbReference>
<comment type="caution">
    <text evidence="6">The sequence shown here is derived from an EMBL/GenBank/DDBJ whole genome shotgun (WGS) entry which is preliminary data.</text>
</comment>